<dbReference type="RefSeq" id="XP_070143325.1">
    <property type="nucleotide sequence ID" value="XM_070287224.1"/>
</dbReference>
<sequence>MSTRLSVSESLQVPAAAVKPHLRPWEIAAWSPDRQASIHSDWGMFFSRQRRFSTALGYVDNSLDLEPFNARALVRRSQLKRTMGLAPEALKDCAKAEDLLLRRQPPVISPHISLEVSDALYESNRLEDTKMKLHGHLRRFSSVQAIAAAKRLNVLGENYHDVLSDETTIPVQRMVKRMMDRLANQPKEVKDTCDVVSITEKEERHLSPLEKARRDRYFKIYSATYLNKAWVDVEFLKKLRSDPNVHPEHWKESSVHLKKLLESNYKSARTLTKMLHTRCPMYALHQQKYPNEALYNKQKDENLYRIQHQTRRNIYKILRTIRLLIRAGELDLTVFIEGVMGDYVTTKTQRLMPWKFEFTNEVYNYLGLARINEYKTPSKISVQQGRQRLLALFRLPNKNTKAENTKRPNTLNIPRSDTTDPKAEKFMKQAARLENRMRFAEYPLERAYLLHELAQAHLEYNSFDAACSMARRALDEADQCNSDVWSFLSLMVICKSHAILGKVERLKDTLAEALSLAKKMKNLNLCLFIEICIRVNLEEMDLKRLTSIEWGSKRHRSSGLLLTEGEDRDQIA</sequence>
<keyword evidence="1" id="KW-1185">Reference proteome</keyword>
<dbReference type="InterPro" id="IPR011990">
    <property type="entry name" value="TPR-like_helical_dom_sf"/>
</dbReference>
<name>A0ABM4GKT2_DROKI</name>
<reference evidence="2" key="1">
    <citation type="submission" date="2025-08" db="UniProtKB">
        <authorList>
            <consortium name="RefSeq"/>
        </authorList>
    </citation>
    <scope>IDENTIFICATION</scope>
    <source>
        <strain evidence="2">14028-0561.14</strain>
        <tissue evidence="2">Whole fly</tissue>
    </source>
</reference>
<gene>
    <name evidence="2" type="primary">wa-cup</name>
</gene>
<accession>A0ABM4GKT2</accession>
<evidence type="ECO:0000313" key="1">
    <source>
        <dbReference type="Proteomes" id="UP001652661"/>
    </source>
</evidence>
<dbReference type="PANTHER" id="PTHR21391:SF0">
    <property type="entry name" value="AT04489P-RELATED"/>
    <property type="match status" value="1"/>
</dbReference>
<organism evidence="1 2">
    <name type="scientific">Drosophila kikkawai</name>
    <name type="common">Fruit fly</name>
    <dbReference type="NCBI Taxonomy" id="30033"/>
    <lineage>
        <taxon>Eukaryota</taxon>
        <taxon>Metazoa</taxon>
        <taxon>Ecdysozoa</taxon>
        <taxon>Arthropoda</taxon>
        <taxon>Hexapoda</taxon>
        <taxon>Insecta</taxon>
        <taxon>Pterygota</taxon>
        <taxon>Neoptera</taxon>
        <taxon>Endopterygota</taxon>
        <taxon>Diptera</taxon>
        <taxon>Brachycera</taxon>
        <taxon>Muscomorpha</taxon>
        <taxon>Ephydroidea</taxon>
        <taxon>Drosophilidae</taxon>
        <taxon>Drosophila</taxon>
        <taxon>Sophophora</taxon>
    </lineage>
</organism>
<dbReference type="Gene3D" id="1.25.40.10">
    <property type="entry name" value="Tetratricopeptide repeat domain"/>
    <property type="match status" value="1"/>
</dbReference>
<dbReference type="PANTHER" id="PTHR21391">
    <property type="entry name" value="AT04489P-RELATED"/>
    <property type="match status" value="1"/>
</dbReference>
<dbReference type="SUPFAM" id="SSF48452">
    <property type="entry name" value="TPR-like"/>
    <property type="match status" value="1"/>
</dbReference>
<dbReference type="GeneID" id="108084091"/>
<dbReference type="Proteomes" id="UP001652661">
    <property type="component" value="Chromosome 3R"/>
</dbReference>
<proteinExistence type="predicted"/>
<evidence type="ECO:0000313" key="2">
    <source>
        <dbReference type="RefSeq" id="XP_070143325.1"/>
    </source>
</evidence>
<protein>
    <submittedName>
        <fullName evidence="2">Outer dynein arm-docking complex subunit 4 isoform X2</fullName>
    </submittedName>
</protein>